<gene>
    <name evidence="2" type="ORF">HMN09_00874900</name>
</gene>
<sequence>MSLLTLHADIALVIISMLSIQDILCLRQVCAVLNRLTRLKAVWLSRIQSLESLPVDAQLPAHVGDYKMLDETATEYLVRRLLLASHHSALGSASGFKLWNLYLPQSITWLRLVHSRWLFVAASDDKVSKLSCWDIFEVFSGETQPVAEGFLPGRVKTGKLEVQGHEVVIALGLGPEAHSTHVVSLRKGPEGYMLVELSRIDQSTHVLMLAGDWIGCAIRGQSNLPHLVNWKDQSILLIPPPPGGLDVPGRRSVPHLITLWNGLIVIARRDILEFYDFVSSPTPTAVYKGSIAAPSPIWEVHALPSDGPAAPLRLLVLTPRGVEVFLVDPVLLPTLWNEQCPSISCASSPQDAWMYEYPWYQLSVAPSQRRAFWLSAAHGSEERYQYPHIISTKIPDVAAVEGAVSPSLQTWAPDPQLDPALWALPIVERDEVLGITVIGNHFGELAIFDLARGLPFPSILVVPQDVGIEPEVTLSPTPIELSPSPRIGPTHSMPEGEFQAAIANWSQDGIVNSQWTNEWYKDRYSARVHNWSGVVNDLGWLLENAYGFPGEVLPQAYTPIEQVFPGDPCVLLRIGDRYIVEDEDGFVHSWSHASVPTNGFVVGAADAETQTRPNAETLGAVFWQGLLLDKEEGKPPRRRWLEQRQRGASVGYWDHQAPRFL</sequence>
<organism evidence="2 3">
    <name type="scientific">Mycena chlorophos</name>
    <name type="common">Agaric fungus</name>
    <name type="synonym">Agaricus chlorophos</name>
    <dbReference type="NCBI Taxonomy" id="658473"/>
    <lineage>
        <taxon>Eukaryota</taxon>
        <taxon>Fungi</taxon>
        <taxon>Dikarya</taxon>
        <taxon>Basidiomycota</taxon>
        <taxon>Agaricomycotina</taxon>
        <taxon>Agaricomycetes</taxon>
        <taxon>Agaricomycetidae</taxon>
        <taxon>Agaricales</taxon>
        <taxon>Marasmiineae</taxon>
        <taxon>Mycenaceae</taxon>
        <taxon>Mycena</taxon>
    </lineage>
</organism>
<keyword evidence="3" id="KW-1185">Reference proteome</keyword>
<feature type="signal peptide" evidence="1">
    <location>
        <begin position="1"/>
        <end position="25"/>
    </location>
</feature>
<dbReference type="InterPro" id="IPR036047">
    <property type="entry name" value="F-box-like_dom_sf"/>
</dbReference>
<proteinExistence type="predicted"/>
<evidence type="ECO:0000256" key="1">
    <source>
        <dbReference type="SAM" id="SignalP"/>
    </source>
</evidence>
<dbReference type="EMBL" id="JACAZE010000012">
    <property type="protein sequence ID" value="KAF7302411.1"/>
    <property type="molecule type" value="Genomic_DNA"/>
</dbReference>
<protein>
    <submittedName>
        <fullName evidence="2">F-box domain-containing protein</fullName>
    </submittedName>
</protein>
<evidence type="ECO:0000313" key="3">
    <source>
        <dbReference type="Proteomes" id="UP000613580"/>
    </source>
</evidence>
<name>A0A8H6SPK9_MYCCL</name>
<dbReference type="OrthoDB" id="2786194at2759"/>
<comment type="caution">
    <text evidence="2">The sequence shown here is derived from an EMBL/GenBank/DDBJ whole genome shotgun (WGS) entry which is preliminary data.</text>
</comment>
<dbReference type="AlphaFoldDB" id="A0A8H6SPK9"/>
<evidence type="ECO:0000313" key="2">
    <source>
        <dbReference type="EMBL" id="KAF7302411.1"/>
    </source>
</evidence>
<keyword evidence="1" id="KW-0732">Signal</keyword>
<reference evidence="2" key="1">
    <citation type="submission" date="2020-05" db="EMBL/GenBank/DDBJ databases">
        <title>Mycena genomes resolve the evolution of fungal bioluminescence.</title>
        <authorList>
            <person name="Tsai I.J."/>
        </authorList>
    </citation>
    <scope>NUCLEOTIDE SEQUENCE</scope>
    <source>
        <strain evidence="2">110903Hualien_Pintung</strain>
    </source>
</reference>
<feature type="chain" id="PRO_5034803711" evidence="1">
    <location>
        <begin position="26"/>
        <end position="661"/>
    </location>
</feature>
<dbReference type="SUPFAM" id="SSF81383">
    <property type="entry name" value="F-box domain"/>
    <property type="match status" value="1"/>
</dbReference>
<accession>A0A8H6SPK9</accession>
<dbReference type="Proteomes" id="UP000613580">
    <property type="component" value="Unassembled WGS sequence"/>
</dbReference>